<gene>
    <name evidence="1" type="ORF">UABAM_02709</name>
</gene>
<reference evidence="1 2" key="1">
    <citation type="submission" date="2019-08" db="EMBL/GenBank/DDBJ databases">
        <title>Complete genome sequence of Candidatus Uab amorphum.</title>
        <authorList>
            <person name="Shiratori T."/>
            <person name="Suzuki S."/>
            <person name="Kakizawa Y."/>
            <person name="Ishida K."/>
        </authorList>
    </citation>
    <scope>NUCLEOTIDE SEQUENCE [LARGE SCALE GENOMIC DNA]</scope>
    <source>
        <strain evidence="1 2">SRT547</strain>
    </source>
</reference>
<dbReference type="Pfam" id="PF02450">
    <property type="entry name" value="LCAT"/>
    <property type="match status" value="1"/>
</dbReference>
<dbReference type="SUPFAM" id="SSF53474">
    <property type="entry name" value="alpha/beta-Hydrolases"/>
    <property type="match status" value="1"/>
</dbReference>
<protein>
    <submittedName>
        <fullName evidence="1">Uncharacterized protein</fullName>
    </submittedName>
</protein>
<evidence type="ECO:0000313" key="2">
    <source>
        <dbReference type="Proteomes" id="UP000326354"/>
    </source>
</evidence>
<dbReference type="PROSITE" id="PS51257">
    <property type="entry name" value="PROKAR_LIPOPROTEIN"/>
    <property type="match status" value="1"/>
</dbReference>
<evidence type="ECO:0000313" key="1">
    <source>
        <dbReference type="EMBL" id="BBM84350.1"/>
    </source>
</evidence>
<sequence>MKTIIFILLCLVISCSSTDDHLPLGEIYQQAAKNEDRNPVVLLHGITGARLVQQSTGKVVWGAFTKDGIDPNSKEGLRALAYPAWEVDLQSTPQTTAYLKDDVYASGPLDKISLSLFGITLSVDVYLSILQTLGVGGYLDEVYKDIEYDEDHYTCFSFFYDWRKDNITNAILLSEFLEKTAKYVAKKDKERGFNRGEVKFDIVAHSMGGLIARYYLQYGGIDITQGNDKKVTWAGAKRVSRLIQVGSPNTGSISAVDALVNGQEYSFVLPKFQATLLSTYLSLYQLLPRQRHKIFIDNTGQPLEIDMYNAEVWAKNKWGMFSPQQEKYLKYLFPDDKTRIPLAIRFMQNAFDRAQQFHEALDAKADSPCPAQVVLFASKSMATQEKVRIFQQNGQWTFDFDETLSSPGDGVVTIANALADQRQGGEWKPWVRSNIPFSATYLLKGDHLKMTTTQSFRNNILHLLLETPPFAK</sequence>
<dbReference type="AlphaFoldDB" id="A0A5S9INK7"/>
<dbReference type="GO" id="GO:0006629">
    <property type="term" value="P:lipid metabolic process"/>
    <property type="evidence" value="ECO:0007669"/>
    <property type="project" value="InterPro"/>
</dbReference>
<accession>A0A5S9INK7</accession>
<dbReference type="RefSeq" id="WP_151968509.1">
    <property type="nucleotide sequence ID" value="NZ_AP019860.1"/>
</dbReference>
<dbReference type="KEGG" id="uam:UABAM_02709"/>
<dbReference type="InterPro" id="IPR029058">
    <property type="entry name" value="AB_hydrolase_fold"/>
</dbReference>
<dbReference type="Proteomes" id="UP000326354">
    <property type="component" value="Chromosome"/>
</dbReference>
<name>A0A5S9INK7_UABAM</name>
<dbReference type="GO" id="GO:0008374">
    <property type="term" value="F:O-acyltransferase activity"/>
    <property type="evidence" value="ECO:0007669"/>
    <property type="project" value="InterPro"/>
</dbReference>
<dbReference type="EMBL" id="AP019860">
    <property type="protein sequence ID" value="BBM84350.1"/>
    <property type="molecule type" value="Genomic_DNA"/>
</dbReference>
<dbReference type="PANTHER" id="PTHR11440">
    <property type="entry name" value="LECITHIN-CHOLESTEROL ACYLTRANSFERASE-RELATED"/>
    <property type="match status" value="1"/>
</dbReference>
<dbReference type="InterPro" id="IPR003386">
    <property type="entry name" value="LACT/PDAT_acylTrfase"/>
</dbReference>
<proteinExistence type="predicted"/>
<keyword evidence="2" id="KW-1185">Reference proteome</keyword>
<dbReference type="Gene3D" id="3.40.50.1820">
    <property type="entry name" value="alpha/beta hydrolase"/>
    <property type="match status" value="1"/>
</dbReference>
<dbReference type="OrthoDB" id="229515at2"/>
<organism evidence="1 2">
    <name type="scientific">Uabimicrobium amorphum</name>
    <dbReference type="NCBI Taxonomy" id="2596890"/>
    <lineage>
        <taxon>Bacteria</taxon>
        <taxon>Pseudomonadati</taxon>
        <taxon>Planctomycetota</taxon>
        <taxon>Candidatus Uabimicrobiia</taxon>
        <taxon>Candidatus Uabimicrobiales</taxon>
        <taxon>Candidatus Uabimicrobiaceae</taxon>
        <taxon>Candidatus Uabimicrobium</taxon>
    </lineage>
</organism>